<keyword evidence="3" id="KW-0547">Nucleotide-binding</keyword>
<dbReference type="InterPro" id="IPR027417">
    <property type="entry name" value="P-loop_NTPase"/>
</dbReference>
<organism evidence="7 8">
    <name type="scientific">Cryobacterium glaciale</name>
    <dbReference type="NCBI Taxonomy" id="1259145"/>
    <lineage>
        <taxon>Bacteria</taxon>
        <taxon>Bacillati</taxon>
        <taxon>Actinomycetota</taxon>
        <taxon>Actinomycetes</taxon>
        <taxon>Micrococcales</taxon>
        <taxon>Microbacteriaceae</taxon>
        <taxon>Cryobacterium</taxon>
    </lineage>
</organism>
<dbReference type="PANTHER" id="PTHR43820">
    <property type="entry name" value="HIGH-AFFINITY BRANCHED-CHAIN AMINO ACID TRANSPORT ATP-BINDING PROTEIN LIVF"/>
    <property type="match status" value="1"/>
</dbReference>
<gene>
    <name evidence="7" type="ORF">E3O06_15730</name>
</gene>
<proteinExistence type="inferred from homology"/>
<dbReference type="GO" id="GO:0005524">
    <property type="term" value="F:ATP binding"/>
    <property type="evidence" value="ECO:0007669"/>
    <property type="project" value="UniProtKB-KW"/>
</dbReference>
<evidence type="ECO:0000256" key="5">
    <source>
        <dbReference type="ARBA" id="ARBA00022970"/>
    </source>
</evidence>
<keyword evidence="8" id="KW-1185">Reference proteome</keyword>
<dbReference type="GO" id="GO:0015807">
    <property type="term" value="P:L-amino acid transport"/>
    <property type="evidence" value="ECO:0007669"/>
    <property type="project" value="TreeGrafter"/>
</dbReference>
<evidence type="ECO:0000256" key="3">
    <source>
        <dbReference type="ARBA" id="ARBA00022741"/>
    </source>
</evidence>
<dbReference type="InterPro" id="IPR003593">
    <property type="entry name" value="AAA+_ATPase"/>
</dbReference>
<protein>
    <submittedName>
        <fullName evidence="7">ABC transporter ATP-binding protein</fullName>
    </submittedName>
</protein>
<keyword evidence="2" id="KW-0813">Transport</keyword>
<evidence type="ECO:0000256" key="1">
    <source>
        <dbReference type="ARBA" id="ARBA00005417"/>
    </source>
</evidence>
<dbReference type="SMART" id="SM00382">
    <property type="entry name" value="AAA"/>
    <property type="match status" value="1"/>
</dbReference>
<dbReference type="GO" id="GO:0016887">
    <property type="term" value="F:ATP hydrolysis activity"/>
    <property type="evidence" value="ECO:0007669"/>
    <property type="project" value="InterPro"/>
</dbReference>
<dbReference type="InterPro" id="IPR003439">
    <property type="entry name" value="ABC_transporter-like_ATP-bd"/>
</dbReference>
<evidence type="ECO:0000313" key="8">
    <source>
        <dbReference type="Proteomes" id="UP000298173"/>
    </source>
</evidence>
<evidence type="ECO:0000256" key="4">
    <source>
        <dbReference type="ARBA" id="ARBA00022840"/>
    </source>
</evidence>
<sequence length="247" mass="25831">MSAPAETANSLLEVNSVAKSYGALHILTEINFAVPAGEAVGIVGPNGAGKSTLLSVINGTERATAGSVIFDRRDVTKLGPEVRAHAGMGRTFQIPRPFTHLTVFENALSGASYGAGLHGKAADEQALYALELSGMMDLANTPAGRLPLLARKRLELARALATRPRLLLLDEIAGGLTEAECDSLVETISGLHASGITIIWIEHVVKALLAVVDRLVCLASGTLIADGKPDLVMSSTEVRRVYLGSGI</sequence>
<dbReference type="SUPFAM" id="SSF52540">
    <property type="entry name" value="P-loop containing nucleoside triphosphate hydrolases"/>
    <property type="match status" value="1"/>
</dbReference>
<dbReference type="GO" id="GO:0015658">
    <property type="term" value="F:branched-chain amino acid transmembrane transporter activity"/>
    <property type="evidence" value="ECO:0007669"/>
    <property type="project" value="TreeGrafter"/>
</dbReference>
<dbReference type="PANTHER" id="PTHR43820:SF4">
    <property type="entry name" value="HIGH-AFFINITY BRANCHED-CHAIN AMINO ACID TRANSPORT ATP-BINDING PROTEIN LIVF"/>
    <property type="match status" value="1"/>
</dbReference>
<feature type="domain" description="ABC transporter" evidence="6">
    <location>
        <begin position="12"/>
        <end position="245"/>
    </location>
</feature>
<comment type="similarity">
    <text evidence="1">Belongs to the ABC transporter superfamily.</text>
</comment>
<evidence type="ECO:0000256" key="2">
    <source>
        <dbReference type="ARBA" id="ARBA00022448"/>
    </source>
</evidence>
<keyword evidence="4 7" id="KW-0067">ATP-binding</keyword>
<dbReference type="OrthoDB" id="9805514at2"/>
<dbReference type="InterPro" id="IPR052156">
    <property type="entry name" value="BCAA_Transport_ATP-bd_LivF"/>
</dbReference>
<accession>A0A4V3I7N4</accession>
<keyword evidence="5" id="KW-0029">Amino-acid transport</keyword>
<dbReference type="AlphaFoldDB" id="A0A4V3I7N4"/>
<comment type="caution">
    <text evidence="7">The sequence shown here is derived from an EMBL/GenBank/DDBJ whole genome shotgun (WGS) entry which is preliminary data.</text>
</comment>
<dbReference type="PROSITE" id="PS50893">
    <property type="entry name" value="ABC_TRANSPORTER_2"/>
    <property type="match status" value="1"/>
</dbReference>
<dbReference type="Proteomes" id="UP000298173">
    <property type="component" value="Unassembled WGS sequence"/>
</dbReference>
<dbReference type="EMBL" id="SOEY01000030">
    <property type="protein sequence ID" value="TFB69758.1"/>
    <property type="molecule type" value="Genomic_DNA"/>
</dbReference>
<dbReference type="RefSeq" id="WP_134504303.1">
    <property type="nucleotide sequence ID" value="NZ_SOEY01000030.1"/>
</dbReference>
<evidence type="ECO:0000313" key="7">
    <source>
        <dbReference type="EMBL" id="TFB69758.1"/>
    </source>
</evidence>
<dbReference type="Pfam" id="PF00005">
    <property type="entry name" value="ABC_tran"/>
    <property type="match status" value="1"/>
</dbReference>
<evidence type="ECO:0000259" key="6">
    <source>
        <dbReference type="PROSITE" id="PS50893"/>
    </source>
</evidence>
<dbReference type="CDD" id="cd03219">
    <property type="entry name" value="ABC_Mj1267_LivG_branched"/>
    <property type="match status" value="1"/>
</dbReference>
<name>A0A4V3I7N4_9MICO</name>
<dbReference type="Gene3D" id="3.40.50.300">
    <property type="entry name" value="P-loop containing nucleotide triphosphate hydrolases"/>
    <property type="match status" value="1"/>
</dbReference>
<reference evidence="7 8" key="1">
    <citation type="submission" date="2019-03" db="EMBL/GenBank/DDBJ databases">
        <title>Genomics of glacier-inhabiting Cryobacterium strains.</title>
        <authorList>
            <person name="Liu Q."/>
            <person name="Xin Y.-H."/>
        </authorList>
    </citation>
    <scope>NUCLEOTIDE SEQUENCE [LARGE SCALE GENOMIC DNA]</scope>
    <source>
        <strain evidence="7 8">HLT2-23</strain>
    </source>
</reference>